<evidence type="ECO:0000313" key="2">
    <source>
        <dbReference type="EMBL" id="MPC18526.1"/>
    </source>
</evidence>
<comment type="caution">
    <text evidence="2">The sequence shown here is derived from an EMBL/GenBank/DDBJ whole genome shotgun (WGS) entry which is preliminary data.</text>
</comment>
<sequence>MWESAAASRNGGSSGSSDSTSSSSDGSLFIAATTAAMRPLNCLPDRVFTSFSTLGPRVTTEVQEDLGSSPGRCKAKLEPHNV</sequence>
<accession>A0A5B7DBM8</accession>
<protein>
    <submittedName>
        <fullName evidence="2">Uncharacterized protein</fullName>
    </submittedName>
</protein>
<dbReference type="AlphaFoldDB" id="A0A5B7DBM8"/>
<evidence type="ECO:0000256" key="1">
    <source>
        <dbReference type="SAM" id="MobiDB-lite"/>
    </source>
</evidence>
<reference evidence="2 3" key="1">
    <citation type="submission" date="2019-05" db="EMBL/GenBank/DDBJ databases">
        <title>Another draft genome of Portunus trituberculatus and its Hox gene families provides insights of decapod evolution.</title>
        <authorList>
            <person name="Jeong J.-H."/>
            <person name="Song I."/>
            <person name="Kim S."/>
            <person name="Choi T."/>
            <person name="Kim D."/>
            <person name="Ryu S."/>
            <person name="Kim W."/>
        </authorList>
    </citation>
    <scope>NUCLEOTIDE SEQUENCE [LARGE SCALE GENOMIC DNA]</scope>
    <source>
        <tissue evidence="2">Muscle</tissue>
    </source>
</reference>
<feature type="region of interest" description="Disordered" evidence="1">
    <location>
        <begin position="1"/>
        <end position="25"/>
    </location>
</feature>
<organism evidence="2 3">
    <name type="scientific">Portunus trituberculatus</name>
    <name type="common">Swimming crab</name>
    <name type="synonym">Neptunus trituberculatus</name>
    <dbReference type="NCBI Taxonomy" id="210409"/>
    <lineage>
        <taxon>Eukaryota</taxon>
        <taxon>Metazoa</taxon>
        <taxon>Ecdysozoa</taxon>
        <taxon>Arthropoda</taxon>
        <taxon>Crustacea</taxon>
        <taxon>Multicrustacea</taxon>
        <taxon>Malacostraca</taxon>
        <taxon>Eumalacostraca</taxon>
        <taxon>Eucarida</taxon>
        <taxon>Decapoda</taxon>
        <taxon>Pleocyemata</taxon>
        <taxon>Brachyura</taxon>
        <taxon>Eubrachyura</taxon>
        <taxon>Portunoidea</taxon>
        <taxon>Portunidae</taxon>
        <taxon>Portuninae</taxon>
        <taxon>Portunus</taxon>
    </lineage>
</organism>
<feature type="region of interest" description="Disordered" evidence="1">
    <location>
        <begin position="61"/>
        <end position="82"/>
    </location>
</feature>
<name>A0A5B7DBM8_PORTR</name>
<keyword evidence="3" id="KW-1185">Reference proteome</keyword>
<dbReference type="EMBL" id="VSRR010000688">
    <property type="protein sequence ID" value="MPC18526.1"/>
    <property type="molecule type" value="Genomic_DNA"/>
</dbReference>
<dbReference type="Proteomes" id="UP000324222">
    <property type="component" value="Unassembled WGS sequence"/>
</dbReference>
<evidence type="ECO:0000313" key="3">
    <source>
        <dbReference type="Proteomes" id="UP000324222"/>
    </source>
</evidence>
<proteinExistence type="predicted"/>
<gene>
    <name evidence="2" type="ORF">E2C01_011414</name>
</gene>